<dbReference type="AlphaFoldDB" id="A0A212AS84"/>
<evidence type="ECO:0000313" key="3">
    <source>
        <dbReference type="Proteomes" id="UP000196640"/>
    </source>
</evidence>
<organism evidence="2 3">
    <name type="scientific">Haematobacter missouriensis</name>
    <dbReference type="NCBI Taxonomy" id="366616"/>
    <lineage>
        <taxon>Bacteria</taxon>
        <taxon>Pseudomonadati</taxon>
        <taxon>Pseudomonadota</taxon>
        <taxon>Alphaproteobacteria</taxon>
        <taxon>Rhodobacterales</taxon>
        <taxon>Paracoccaceae</taxon>
        <taxon>Haematobacter</taxon>
    </lineage>
</organism>
<dbReference type="InterPro" id="IPR027417">
    <property type="entry name" value="P-loop_NTPase"/>
</dbReference>
<evidence type="ECO:0000313" key="2">
    <source>
        <dbReference type="EMBL" id="OWJ84348.1"/>
    </source>
</evidence>
<name>A0A212AS84_9RHOB</name>
<accession>A0A212AS84</accession>
<proteinExistence type="predicted"/>
<dbReference type="InterPro" id="IPR041685">
    <property type="entry name" value="AAA_GajA/Old/RecF-like"/>
</dbReference>
<comment type="caution">
    <text evidence="2">The sequence shown here is derived from an EMBL/GenBank/DDBJ whole genome shotgun (WGS) entry which is preliminary data.</text>
</comment>
<dbReference type="RefSeq" id="WP_088233561.1">
    <property type="nucleotide sequence ID" value="NZ_CALUEG010000013.1"/>
</dbReference>
<protein>
    <recommendedName>
        <fullName evidence="1">Endonuclease GajA/Old nuclease/RecF-like AAA domain-containing protein</fullName>
    </recommendedName>
</protein>
<evidence type="ECO:0000259" key="1">
    <source>
        <dbReference type="Pfam" id="PF13175"/>
    </source>
</evidence>
<dbReference type="OrthoDB" id="9789856at2"/>
<dbReference type="Proteomes" id="UP000196640">
    <property type="component" value="Unassembled WGS sequence"/>
</dbReference>
<dbReference type="EMBL" id="NIPX01000008">
    <property type="protein sequence ID" value="OWJ84348.1"/>
    <property type="molecule type" value="Genomic_DNA"/>
</dbReference>
<reference evidence="2 3" key="1">
    <citation type="submission" date="2016-11" db="EMBL/GenBank/DDBJ databases">
        <title>Comparison of Traditional DNA-DNA Hybridization with In Silico Genomic Analysis.</title>
        <authorList>
            <person name="Nicholson A.C."/>
            <person name="Sammons S."/>
            <person name="Humrighouse B.W."/>
            <person name="Graziano J."/>
            <person name="Lasker B."/>
            <person name="Whitney A.M."/>
            <person name="Mcquiston J.R."/>
        </authorList>
    </citation>
    <scope>NUCLEOTIDE SEQUENCE [LARGE SCALE GENOMIC DNA]</scope>
    <source>
        <strain evidence="2 3">H2381</strain>
    </source>
</reference>
<dbReference type="SUPFAM" id="SSF52540">
    <property type="entry name" value="P-loop containing nucleoside triphosphate hydrolases"/>
    <property type="match status" value="1"/>
</dbReference>
<sequence length="77" mass="8588">MSSREDDAANEESYLSDLVLRSVTIRGFRGSSRAIHIELQRNANFLIGQNGAGKTTLINIISDCHLCRYQSLMNAPF</sequence>
<dbReference type="Pfam" id="PF13175">
    <property type="entry name" value="AAA_15"/>
    <property type="match status" value="1"/>
</dbReference>
<gene>
    <name evidence="2" type="ORF">CDV52_08225</name>
</gene>
<dbReference type="Gene3D" id="3.40.50.300">
    <property type="entry name" value="P-loop containing nucleotide triphosphate hydrolases"/>
    <property type="match status" value="1"/>
</dbReference>
<feature type="domain" description="Endonuclease GajA/Old nuclease/RecF-like AAA" evidence="1">
    <location>
        <begin position="20"/>
        <end position="61"/>
    </location>
</feature>